<dbReference type="InterPro" id="IPR051487">
    <property type="entry name" value="Ser/Thr_Proteases_Immune/Dev"/>
</dbReference>
<dbReference type="InterPro" id="IPR009003">
    <property type="entry name" value="Peptidase_S1_PA"/>
</dbReference>
<keyword evidence="2" id="KW-0964">Secreted</keyword>
<dbReference type="InterPro" id="IPR001314">
    <property type="entry name" value="Peptidase_S1A"/>
</dbReference>
<reference evidence="7 8" key="1">
    <citation type="submission" date="2024-05" db="EMBL/GenBank/DDBJ databases">
        <authorList>
            <person name="Wallberg A."/>
        </authorList>
    </citation>
    <scope>NUCLEOTIDE SEQUENCE [LARGE SCALE GENOMIC DNA]</scope>
</reference>
<keyword evidence="3" id="KW-1015">Disulfide bond</keyword>
<dbReference type="InterPro" id="IPR041515">
    <property type="entry name" value="PPAF-2-like_Clip"/>
</dbReference>
<dbReference type="SUPFAM" id="SSF50494">
    <property type="entry name" value="Trypsin-like serine proteases"/>
    <property type="match status" value="1"/>
</dbReference>
<evidence type="ECO:0000313" key="7">
    <source>
        <dbReference type="EMBL" id="CAL4077159.1"/>
    </source>
</evidence>
<dbReference type="GO" id="GO:0004252">
    <property type="term" value="F:serine-type endopeptidase activity"/>
    <property type="evidence" value="ECO:0007669"/>
    <property type="project" value="InterPro"/>
</dbReference>
<proteinExistence type="inferred from homology"/>
<feature type="chain" id="PRO_5043427423" description="Peptidase S1 domain-containing protein" evidence="5">
    <location>
        <begin position="19"/>
        <end position="375"/>
    </location>
</feature>
<protein>
    <recommendedName>
        <fullName evidence="6">Peptidase S1 domain-containing protein</fullName>
    </recommendedName>
</protein>
<accession>A0AAV2QEL3</accession>
<comment type="caution">
    <text evidence="7">The sequence shown here is derived from an EMBL/GenBank/DDBJ whole genome shotgun (WGS) entry which is preliminary data.</text>
</comment>
<dbReference type="FunFam" id="2.40.10.10:FF:000038">
    <property type="entry name" value="Serine protease"/>
    <property type="match status" value="1"/>
</dbReference>
<feature type="domain" description="Peptidase S1" evidence="6">
    <location>
        <begin position="119"/>
        <end position="370"/>
    </location>
</feature>
<dbReference type="Proteomes" id="UP001497623">
    <property type="component" value="Unassembled WGS sequence"/>
</dbReference>
<dbReference type="GO" id="GO:0006508">
    <property type="term" value="P:proteolysis"/>
    <property type="evidence" value="ECO:0007669"/>
    <property type="project" value="InterPro"/>
</dbReference>
<comment type="subcellular location">
    <subcellularLocation>
        <location evidence="1">Secreted</location>
    </subcellularLocation>
</comment>
<dbReference type="InterPro" id="IPR043504">
    <property type="entry name" value="Peptidase_S1_PA_chymotrypsin"/>
</dbReference>
<keyword evidence="8" id="KW-1185">Reference proteome</keyword>
<dbReference type="SMART" id="SM00020">
    <property type="entry name" value="Tryp_SPc"/>
    <property type="match status" value="1"/>
</dbReference>
<evidence type="ECO:0000313" key="8">
    <source>
        <dbReference type="Proteomes" id="UP001497623"/>
    </source>
</evidence>
<dbReference type="GO" id="GO:0005576">
    <property type="term" value="C:extracellular region"/>
    <property type="evidence" value="ECO:0007669"/>
    <property type="project" value="UniProtKB-SubCell"/>
</dbReference>
<dbReference type="Pfam" id="PF18322">
    <property type="entry name" value="CLIP_1"/>
    <property type="match status" value="1"/>
</dbReference>
<dbReference type="AlphaFoldDB" id="A0AAV2QEL3"/>
<evidence type="ECO:0000256" key="2">
    <source>
        <dbReference type="ARBA" id="ARBA00022525"/>
    </source>
</evidence>
<comment type="similarity">
    <text evidence="4">Belongs to the peptidase S1 family. CLIP subfamily.</text>
</comment>
<dbReference type="InterPro" id="IPR018114">
    <property type="entry name" value="TRYPSIN_HIS"/>
</dbReference>
<evidence type="ECO:0000259" key="6">
    <source>
        <dbReference type="PROSITE" id="PS50240"/>
    </source>
</evidence>
<keyword evidence="5" id="KW-0732">Signal</keyword>
<sequence length="375" mass="40709">MHKSFLLLGACVLGAALAVPRERRQALNSDADFIQACECVPYYQCQDGEIITDGAGLIDIRVGNRSAPAGAASPAVSTTCELFLDVCCRVPNVNPGPIGPPAYTAGCGRRNVEGIHARISGFQGNEAQFGEFPWMTAVLRTEYIGDKEVNLYVCGGSLIEDNVVLTAAHCVAGKDSTKLKIRVGEWDTQNEYETYAHEDRQVLEYIVHPAYNQQNLQNDFALVFLESPFILKPHIDTVCLPGPQPFPEGTTCFATGWGKDKFGKEGVYQNVLKKIDLPIVDNYNCQESLRTTRLGKYFKLDDSFMCAGGVPTKDTCTGDGGSPLVCQLPGDSSYVQVGIVAWGIGCGEDGVPGVYADVTQAGDWIENEIIYRRGV</sequence>
<evidence type="ECO:0000256" key="5">
    <source>
        <dbReference type="SAM" id="SignalP"/>
    </source>
</evidence>
<name>A0AAV2QEL3_MEGNR</name>
<evidence type="ECO:0000256" key="4">
    <source>
        <dbReference type="ARBA" id="ARBA00024195"/>
    </source>
</evidence>
<dbReference type="CDD" id="cd00190">
    <property type="entry name" value="Tryp_SPc"/>
    <property type="match status" value="1"/>
</dbReference>
<dbReference type="Gene3D" id="2.40.10.10">
    <property type="entry name" value="Trypsin-like serine proteases"/>
    <property type="match status" value="1"/>
</dbReference>
<dbReference type="PROSITE" id="PS50240">
    <property type="entry name" value="TRYPSIN_DOM"/>
    <property type="match status" value="1"/>
</dbReference>
<evidence type="ECO:0000256" key="3">
    <source>
        <dbReference type="ARBA" id="ARBA00023157"/>
    </source>
</evidence>
<dbReference type="PANTHER" id="PTHR24256">
    <property type="entry name" value="TRYPTASE-RELATED"/>
    <property type="match status" value="1"/>
</dbReference>
<evidence type="ECO:0000256" key="1">
    <source>
        <dbReference type="ARBA" id="ARBA00004613"/>
    </source>
</evidence>
<dbReference type="Pfam" id="PF00089">
    <property type="entry name" value="Trypsin"/>
    <property type="match status" value="1"/>
</dbReference>
<feature type="signal peptide" evidence="5">
    <location>
        <begin position="1"/>
        <end position="18"/>
    </location>
</feature>
<organism evidence="7 8">
    <name type="scientific">Meganyctiphanes norvegica</name>
    <name type="common">Northern krill</name>
    <name type="synonym">Thysanopoda norvegica</name>
    <dbReference type="NCBI Taxonomy" id="48144"/>
    <lineage>
        <taxon>Eukaryota</taxon>
        <taxon>Metazoa</taxon>
        <taxon>Ecdysozoa</taxon>
        <taxon>Arthropoda</taxon>
        <taxon>Crustacea</taxon>
        <taxon>Multicrustacea</taxon>
        <taxon>Malacostraca</taxon>
        <taxon>Eumalacostraca</taxon>
        <taxon>Eucarida</taxon>
        <taxon>Euphausiacea</taxon>
        <taxon>Euphausiidae</taxon>
        <taxon>Meganyctiphanes</taxon>
    </lineage>
</organism>
<dbReference type="PROSITE" id="PS00134">
    <property type="entry name" value="TRYPSIN_HIS"/>
    <property type="match status" value="1"/>
</dbReference>
<dbReference type="EMBL" id="CAXKWB010005185">
    <property type="protein sequence ID" value="CAL4077159.1"/>
    <property type="molecule type" value="Genomic_DNA"/>
</dbReference>
<dbReference type="InterPro" id="IPR001254">
    <property type="entry name" value="Trypsin_dom"/>
</dbReference>
<dbReference type="PRINTS" id="PR00722">
    <property type="entry name" value="CHYMOTRYPSIN"/>
</dbReference>
<gene>
    <name evidence="7" type="ORF">MNOR_LOCUS10339</name>
</gene>